<protein>
    <submittedName>
        <fullName evidence="1">Uncharacterized protein</fullName>
    </submittedName>
</protein>
<evidence type="ECO:0000313" key="2">
    <source>
        <dbReference type="Proteomes" id="UP000225844"/>
    </source>
</evidence>
<keyword evidence="2" id="KW-1185">Reference proteome</keyword>
<accession>A0A0K1Y967</accession>
<gene>
    <name evidence="1" type="ORF">SEA_DANZINA_3</name>
</gene>
<evidence type="ECO:0000313" key="1">
    <source>
        <dbReference type="EMBL" id="AKY03458.1"/>
    </source>
</evidence>
<sequence>MAVFKQVPASASAFTLAFTNDEKRPVKATVLTTDGLNNYVSLASSATPPSDGSAFIREGITSPITFEVLAGESVYSKGDGFSVILG</sequence>
<name>A0A0K1Y967_9CAUD</name>
<reference evidence="1 2" key="1">
    <citation type="submission" date="2015-06" db="EMBL/GenBank/DDBJ databases">
        <authorList>
            <person name="Zinanti J.F."/>
            <person name="Ahmed T."/>
            <person name="Alvarez G.E."/>
            <person name="Cox E.C."/>
            <person name="Garcia C."/>
            <person name="Layton S.R."/>
            <person name="Bhuiyan S."/>
            <person name="Donegan-Quick R."/>
            <person name="Benjamin R.C."/>
            <person name="Hughes L.E."/>
            <person name="Bradley K.W."/>
            <person name="Asai D.J."/>
            <person name="Bowman C.A."/>
            <person name="Russell D.A."/>
            <person name="Pope W.H."/>
            <person name="Jacobs-Sera D."/>
            <person name="Hendrix R.W."/>
            <person name="Hatfull G.F."/>
        </authorList>
    </citation>
    <scope>NUCLEOTIDE SEQUENCE [LARGE SCALE GENOMIC DNA]</scope>
</reference>
<organism evidence="1 2">
    <name type="scientific">Streptomyces phage Danzina</name>
    <dbReference type="NCBI Taxonomy" id="1690427"/>
    <lineage>
        <taxon>Viruses</taxon>
        <taxon>Duplodnaviria</taxon>
        <taxon>Heunggongvirae</taxon>
        <taxon>Uroviricota</taxon>
        <taxon>Caudoviricetes</taxon>
        <taxon>Arquatrovirinae</taxon>
        <taxon>Likavirus</taxon>
        <taxon>Likavirus danzina</taxon>
    </lineage>
</organism>
<dbReference type="Proteomes" id="UP000225844">
    <property type="component" value="Segment"/>
</dbReference>
<dbReference type="EMBL" id="KT124228">
    <property type="protein sequence ID" value="AKY03458.1"/>
    <property type="molecule type" value="Genomic_DNA"/>
</dbReference>
<proteinExistence type="predicted"/>